<dbReference type="WBParaSite" id="MBELARI_LOCUS14064">
    <property type="protein sequence ID" value="MBELARI_LOCUS14064"/>
    <property type="gene ID" value="MBELARI_LOCUS14064"/>
</dbReference>
<feature type="region of interest" description="Disordered" evidence="2">
    <location>
        <begin position="564"/>
        <end position="591"/>
    </location>
</feature>
<keyword evidence="1" id="KW-0853">WD repeat</keyword>
<feature type="compositionally biased region" description="Acidic residues" evidence="2">
    <location>
        <begin position="82"/>
        <end position="92"/>
    </location>
</feature>
<dbReference type="PANTHER" id="PTHR19847:SF7">
    <property type="entry name" value="DDB1- AND CUL4-ASSOCIATED FACTOR 11"/>
    <property type="match status" value="1"/>
</dbReference>
<dbReference type="Pfam" id="PF00400">
    <property type="entry name" value="WD40"/>
    <property type="match status" value="3"/>
</dbReference>
<dbReference type="InterPro" id="IPR015943">
    <property type="entry name" value="WD40/YVTN_repeat-like_dom_sf"/>
</dbReference>
<feature type="repeat" description="WD" evidence="1">
    <location>
        <begin position="376"/>
        <end position="410"/>
    </location>
</feature>
<dbReference type="Proteomes" id="UP000887575">
    <property type="component" value="Unassembled WGS sequence"/>
</dbReference>
<proteinExistence type="predicted"/>
<dbReference type="InterPro" id="IPR001680">
    <property type="entry name" value="WD40_rpt"/>
</dbReference>
<dbReference type="SUPFAM" id="SSF50978">
    <property type="entry name" value="WD40 repeat-like"/>
    <property type="match status" value="1"/>
</dbReference>
<dbReference type="GO" id="GO:0080008">
    <property type="term" value="C:Cul4-RING E3 ubiquitin ligase complex"/>
    <property type="evidence" value="ECO:0007669"/>
    <property type="project" value="TreeGrafter"/>
</dbReference>
<dbReference type="PROSITE" id="PS50082">
    <property type="entry name" value="WD_REPEATS_2"/>
    <property type="match status" value="3"/>
</dbReference>
<dbReference type="PROSITE" id="PS50294">
    <property type="entry name" value="WD_REPEATS_REGION"/>
    <property type="match status" value="2"/>
</dbReference>
<dbReference type="SMART" id="SM00320">
    <property type="entry name" value="WD40"/>
    <property type="match status" value="5"/>
</dbReference>
<evidence type="ECO:0000256" key="1">
    <source>
        <dbReference type="PROSITE-ProRule" id="PRU00221"/>
    </source>
</evidence>
<keyword evidence="3" id="KW-1185">Reference proteome</keyword>
<evidence type="ECO:0000313" key="4">
    <source>
        <dbReference type="WBParaSite" id="MBELARI_LOCUS14064"/>
    </source>
</evidence>
<dbReference type="GO" id="GO:0043161">
    <property type="term" value="P:proteasome-mediated ubiquitin-dependent protein catabolic process"/>
    <property type="evidence" value="ECO:0007669"/>
    <property type="project" value="TreeGrafter"/>
</dbReference>
<feature type="repeat" description="WD" evidence="1">
    <location>
        <begin position="330"/>
        <end position="371"/>
    </location>
</feature>
<accession>A0AAF3J3L0</accession>
<protein>
    <submittedName>
        <fullName evidence="4">DDB1- and CUL4-associated factor 11</fullName>
    </submittedName>
</protein>
<dbReference type="InterPro" id="IPR051859">
    <property type="entry name" value="DCAF"/>
</dbReference>
<dbReference type="PANTHER" id="PTHR19847">
    <property type="entry name" value="DDB1- AND CUL4-ASSOCIATED FACTOR 11"/>
    <property type="match status" value="1"/>
</dbReference>
<dbReference type="InterPro" id="IPR036322">
    <property type="entry name" value="WD40_repeat_dom_sf"/>
</dbReference>
<feature type="region of interest" description="Disordered" evidence="2">
    <location>
        <begin position="57"/>
        <end position="107"/>
    </location>
</feature>
<evidence type="ECO:0000256" key="2">
    <source>
        <dbReference type="SAM" id="MobiDB-lite"/>
    </source>
</evidence>
<evidence type="ECO:0000313" key="3">
    <source>
        <dbReference type="Proteomes" id="UP000887575"/>
    </source>
</evidence>
<sequence length="591" mass="66579">MGLVWSIFVETPLQLFLEFGRPTRQIAEVEQSLLAQAAIIAAQERFVMDMGRMDIDSDSESDVEHLASSIDSDNEKRRANEDTESDDSDFSSDYEIRPSTTQPRPLQKLVSGCTAGSCPEALGRLRLDCMTSTGELRKSSNLIRAKRLREFGQKPITTAAEKGKILSSFLPNRRKIVAKVETKTFCSRYFNGDDVMTASQDGSIRFYSRKRSYENRYQLKTQIMVPAVSWAVLDVAVSPDSTLLAYGTWRDEVFVTPLRSYLSDGCFDQEGPSPQWQRISIGAEDLDRGGSAMALFQLKFSRDGTEILCGASSFHVYAIDVETKKTTLDLLAHEDDINAVCFGARNHLVFSAGDDGLCKVWDRRAMNESTQAAGVFAGHRDGITSIDARSDDRYVITNSKDQTIKLWDLRCFAKQSGIRQTRTSVQSQRWDYRWNQNPSFKVQELLPGDCSVMSFYGHVVRHTLIRARFSPQNTGSRFIYTGCATGKVLVYDIVTGEVATELPGHVAVVRECDWNEETNEITSSSWDGQVFSWKYDPRSSPNYNSMGIDEESCDEFYEPLIHKKQNKRKRCSKAPTAQKYSPIDPYDTDTG</sequence>
<reference evidence="4" key="1">
    <citation type="submission" date="2024-02" db="UniProtKB">
        <authorList>
            <consortium name="WormBaseParasite"/>
        </authorList>
    </citation>
    <scope>IDENTIFICATION</scope>
</reference>
<organism evidence="3 4">
    <name type="scientific">Mesorhabditis belari</name>
    <dbReference type="NCBI Taxonomy" id="2138241"/>
    <lineage>
        <taxon>Eukaryota</taxon>
        <taxon>Metazoa</taxon>
        <taxon>Ecdysozoa</taxon>
        <taxon>Nematoda</taxon>
        <taxon>Chromadorea</taxon>
        <taxon>Rhabditida</taxon>
        <taxon>Rhabditina</taxon>
        <taxon>Rhabditomorpha</taxon>
        <taxon>Rhabditoidea</taxon>
        <taxon>Rhabditidae</taxon>
        <taxon>Mesorhabditinae</taxon>
        <taxon>Mesorhabditis</taxon>
    </lineage>
</organism>
<name>A0AAF3J3L0_9BILA</name>
<dbReference type="Gene3D" id="2.130.10.10">
    <property type="entry name" value="YVTN repeat-like/Quinoprotein amine dehydrogenase"/>
    <property type="match status" value="2"/>
</dbReference>
<feature type="repeat" description="WD" evidence="1">
    <location>
        <begin position="502"/>
        <end position="534"/>
    </location>
</feature>
<dbReference type="AlphaFoldDB" id="A0AAF3J3L0"/>